<evidence type="ECO:0000256" key="5">
    <source>
        <dbReference type="PIRSR" id="PIRSR000008-1"/>
    </source>
</evidence>
<keyword evidence="3 4" id="KW-0408">Iron</keyword>
<dbReference type="InterPro" id="IPR009056">
    <property type="entry name" value="Cyt_c-like_dom"/>
</dbReference>
<dbReference type="Pfam" id="PF13442">
    <property type="entry name" value="Cytochrome_CBB3"/>
    <property type="match status" value="1"/>
</dbReference>
<feature type="domain" description="Cytochrome c" evidence="8">
    <location>
        <begin position="67"/>
        <end position="146"/>
    </location>
</feature>
<proteinExistence type="predicted"/>
<keyword evidence="4" id="KW-0813">Transport</keyword>
<dbReference type="PROSITE" id="PS51007">
    <property type="entry name" value="CYTC"/>
    <property type="match status" value="1"/>
</dbReference>
<evidence type="ECO:0000256" key="7">
    <source>
        <dbReference type="SAM" id="SignalP"/>
    </source>
</evidence>
<keyword evidence="7" id="KW-0732">Signal</keyword>
<evidence type="ECO:0000256" key="4">
    <source>
        <dbReference type="PIRNR" id="PIRNR000008"/>
    </source>
</evidence>
<reference evidence="9 10" key="1">
    <citation type="submission" date="2019-11" db="EMBL/GenBank/DDBJ databases">
        <title>Identification of a novel strain.</title>
        <authorList>
            <person name="Xu Q."/>
            <person name="Wang G."/>
        </authorList>
    </citation>
    <scope>NUCLEOTIDE SEQUENCE [LARGE SCALE GENOMIC DNA]</scope>
    <source>
        <strain evidence="10">xq</strain>
    </source>
</reference>
<dbReference type="InterPro" id="IPR036909">
    <property type="entry name" value="Cyt_c-like_dom_sf"/>
</dbReference>
<evidence type="ECO:0000256" key="6">
    <source>
        <dbReference type="PIRSR" id="PIRSR000008-2"/>
    </source>
</evidence>
<dbReference type="AlphaFoldDB" id="A0A6I3KH93"/>
<evidence type="ECO:0000256" key="2">
    <source>
        <dbReference type="ARBA" id="ARBA00022723"/>
    </source>
</evidence>
<feature type="chain" id="PRO_5026259667" description="Cytochrome c-L" evidence="7">
    <location>
        <begin position="24"/>
        <end position="194"/>
    </location>
</feature>
<evidence type="ECO:0000256" key="3">
    <source>
        <dbReference type="ARBA" id="ARBA00023004"/>
    </source>
</evidence>
<dbReference type="Gene3D" id="1.10.760.10">
    <property type="entry name" value="Cytochrome c-like domain"/>
    <property type="match status" value="1"/>
</dbReference>
<evidence type="ECO:0000313" key="10">
    <source>
        <dbReference type="Proteomes" id="UP000440694"/>
    </source>
</evidence>
<accession>A0A6I3KH93</accession>
<sequence length="194" mass="21319">MMKFTKWIVASAAVALIPLAAVALEPFRHTITGDVLDIETAPKEGRDVEAVKKFLETGVNPFNEMKECLPRGEYIYLSSCSGCHGHVAEGKVGPGLNDNYWTYPKNKTDKGLFETIFGGGQGMMGPHNDLQLNELLLVMAWIRHVYTGPVETAKWLTPEQKKNFTPYKLPEGSDHGTIDQAKVAPDALCGPMAK</sequence>
<evidence type="ECO:0000256" key="1">
    <source>
        <dbReference type="ARBA" id="ARBA00022617"/>
    </source>
</evidence>
<gene>
    <name evidence="9" type="primary">moxG</name>
    <name evidence="9" type="ORF">GIW81_05960</name>
</gene>
<dbReference type="NCBIfam" id="TIGR03872">
    <property type="entry name" value="cytochrome_MoxG"/>
    <property type="match status" value="1"/>
</dbReference>
<feature type="binding site" description="covalent" evidence="5">
    <location>
        <position position="80"/>
    </location>
    <ligand>
        <name>heme c</name>
        <dbReference type="ChEBI" id="CHEBI:61717"/>
    </ligand>
</feature>
<comment type="function">
    <text evidence="4">Electron acceptor for MDH. Acts in methanol oxidation.</text>
</comment>
<feature type="binding site" description="covalent" evidence="5">
    <location>
        <position position="83"/>
    </location>
    <ligand>
        <name>heme c</name>
        <dbReference type="ChEBI" id="CHEBI:61717"/>
    </ligand>
</feature>
<dbReference type="PIRSF" id="PIRSF000008">
    <property type="entry name" value="Cytochrome_c551i"/>
    <property type="match status" value="1"/>
</dbReference>
<keyword evidence="4" id="KW-0249">Electron transport</keyword>
<dbReference type="GO" id="GO:0020037">
    <property type="term" value="F:heme binding"/>
    <property type="evidence" value="ECO:0007669"/>
    <property type="project" value="UniProtKB-UniRule"/>
</dbReference>
<dbReference type="GO" id="GO:0042597">
    <property type="term" value="C:periplasmic space"/>
    <property type="evidence" value="ECO:0007669"/>
    <property type="project" value="UniProtKB-SubCell"/>
</dbReference>
<organism evidence="9 10">
    <name type="scientific">Hyphomicrobium album</name>
    <dbReference type="NCBI Taxonomy" id="2665159"/>
    <lineage>
        <taxon>Bacteria</taxon>
        <taxon>Pseudomonadati</taxon>
        <taxon>Pseudomonadota</taxon>
        <taxon>Alphaproteobacteria</taxon>
        <taxon>Hyphomicrobiales</taxon>
        <taxon>Hyphomicrobiaceae</taxon>
        <taxon>Hyphomicrobium</taxon>
    </lineage>
</organism>
<keyword evidence="10" id="KW-1185">Reference proteome</keyword>
<evidence type="ECO:0000313" key="9">
    <source>
        <dbReference type="EMBL" id="MTD93878.1"/>
    </source>
</evidence>
<dbReference type="Proteomes" id="UP000440694">
    <property type="component" value="Unassembled WGS sequence"/>
</dbReference>
<comment type="PTM">
    <text evidence="5">Binds 1 heme c group covalently per subunit.</text>
</comment>
<dbReference type="SUPFAM" id="SSF46626">
    <property type="entry name" value="Cytochrome c"/>
    <property type="match status" value="1"/>
</dbReference>
<feature type="binding site" description="axial binding residue" evidence="6">
    <location>
        <position position="84"/>
    </location>
    <ligand>
        <name>heme c</name>
        <dbReference type="ChEBI" id="CHEBI:61717"/>
    </ligand>
    <ligandPart>
        <name>Fe</name>
        <dbReference type="ChEBI" id="CHEBI:18248"/>
    </ligandPart>
</feature>
<feature type="signal peptide" evidence="7">
    <location>
        <begin position="1"/>
        <end position="23"/>
    </location>
</feature>
<dbReference type="EMBL" id="WMBQ01000001">
    <property type="protein sequence ID" value="MTD93878.1"/>
    <property type="molecule type" value="Genomic_DNA"/>
</dbReference>
<keyword evidence="4" id="KW-0574">Periplasm</keyword>
<dbReference type="GO" id="GO:0009055">
    <property type="term" value="F:electron transfer activity"/>
    <property type="evidence" value="ECO:0007669"/>
    <property type="project" value="UniProtKB-UniRule"/>
</dbReference>
<comment type="subcellular location">
    <subcellularLocation>
        <location evidence="4">Periplasm</location>
    </subcellularLocation>
</comment>
<dbReference type="InterPro" id="IPR009153">
    <property type="entry name" value="Cyt_cL"/>
</dbReference>
<dbReference type="RefSeq" id="WP_154738375.1">
    <property type="nucleotide sequence ID" value="NZ_WMBQ01000001.1"/>
</dbReference>
<keyword evidence="4" id="KW-0485">Methanol utilization</keyword>
<dbReference type="GO" id="GO:0005506">
    <property type="term" value="F:iron ion binding"/>
    <property type="evidence" value="ECO:0007669"/>
    <property type="project" value="UniProtKB-UniRule"/>
</dbReference>
<protein>
    <recommendedName>
        <fullName evidence="4">Cytochrome c-L</fullName>
    </recommendedName>
</protein>
<evidence type="ECO:0000259" key="8">
    <source>
        <dbReference type="PROSITE" id="PS51007"/>
    </source>
</evidence>
<dbReference type="GO" id="GO:0015945">
    <property type="term" value="P:methanol metabolic process"/>
    <property type="evidence" value="ECO:0007669"/>
    <property type="project" value="UniProtKB-UniRule"/>
</dbReference>
<keyword evidence="1 4" id="KW-0349">Heme</keyword>
<comment type="caution">
    <text evidence="9">The sequence shown here is derived from an EMBL/GenBank/DDBJ whole genome shotgun (WGS) entry which is preliminary data.</text>
</comment>
<name>A0A6I3KH93_9HYPH</name>
<keyword evidence="2 4" id="KW-0479">Metal-binding</keyword>